<dbReference type="InterPro" id="IPR029034">
    <property type="entry name" value="Cystine-knot_cytokine"/>
</dbReference>
<feature type="signal peptide" evidence="7">
    <location>
        <begin position="1"/>
        <end position="24"/>
    </location>
</feature>
<reference evidence="8 9" key="1">
    <citation type="journal article" date="2018" name="Sci. Rep.">
        <title>Comparative analysis of the Pocillopora damicornis genome highlights role of immune system in coral evolution.</title>
        <authorList>
            <person name="Cunning R."/>
            <person name="Bay R.A."/>
            <person name="Gillette P."/>
            <person name="Baker A.C."/>
            <person name="Traylor-Knowles N."/>
        </authorList>
    </citation>
    <scope>NUCLEOTIDE SEQUENCE [LARGE SCALE GENOMIC DNA]</scope>
    <source>
        <strain evidence="8">RSMAS</strain>
        <tissue evidence="8">Whole animal</tissue>
    </source>
</reference>
<keyword evidence="9" id="KW-1185">Reference proteome</keyword>
<dbReference type="PANTHER" id="PTHR10494:SF6">
    <property type="entry name" value="NOGGIN"/>
    <property type="match status" value="1"/>
</dbReference>
<evidence type="ECO:0000313" key="9">
    <source>
        <dbReference type="Proteomes" id="UP000275408"/>
    </source>
</evidence>
<evidence type="ECO:0000313" key="8">
    <source>
        <dbReference type="EMBL" id="RMX46263.1"/>
    </source>
</evidence>
<protein>
    <recommendedName>
        <fullName evidence="10">Noggin</fullName>
    </recommendedName>
</protein>
<keyword evidence="5 7" id="KW-0732">Signal</keyword>
<dbReference type="SUPFAM" id="SSF57501">
    <property type="entry name" value="Cystine-knot cytokines"/>
    <property type="match status" value="1"/>
</dbReference>
<dbReference type="Gene3D" id="2.10.90.10">
    <property type="entry name" value="Cystine-knot cytokines"/>
    <property type="match status" value="1"/>
</dbReference>
<dbReference type="GO" id="GO:0030514">
    <property type="term" value="P:negative regulation of BMP signaling pathway"/>
    <property type="evidence" value="ECO:0007669"/>
    <property type="project" value="InterPro"/>
</dbReference>
<evidence type="ECO:0008006" key="10">
    <source>
        <dbReference type="Google" id="ProtNLM"/>
    </source>
</evidence>
<evidence type="ECO:0000256" key="7">
    <source>
        <dbReference type="SAM" id="SignalP"/>
    </source>
</evidence>
<dbReference type="PANTHER" id="PTHR10494">
    <property type="entry name" value="BONE MORPHOGENETIC PROTEIN INHIBITOR, NOGGIN"/>
    <property type="match status" value="1"/>
</dbReference>
<dbReference type="GO" id="GO:0045596">
    <property type="term" value="P:negative regulation of cell differentiation"/>
    <property type="evidence" value="ECO:0007669"/>
    <property type="project" value="InterPro"/>
</dbReference>
<dbReference type="InterPro" id="IPR008717">
    <property type="entry name" value="Noggin"/>
</dbReference>
<comment type="caution">
    <text evidence="8">The sequence shown here is derived from an EMBL/GenBank/DDBJ whole genome shotgun (WGS) entry which is preliminary data.</text>
</comment>
<dbReference type="EMBL" id="RCHS01002704">
    <property type="protein sequence ID" value="RMX46263.1"/>
    <property type="molecule type" value="Genomic_DNA"/>
</dbReference>
<dbReference type="Proteomes" id="UP000275408">
    <property type="component" value="Unassembled WGS sequence"/>
</dbReference>
<dbReference type="OrthoDB" id="5950649at2759"/>
<sequence>MKTSCSISIILVALLLSAPIFTLCSHSHKLKRSHGLPLELLEKTQPRDFLIDGIARRPLSPESKIQPKHIDDCDEEPVKPTGRDLSERRLSKKLGGSIDERFLSVSKPAHMSDSPQVERVSLRGITTSEKDFLRQVIRNETVPSMGGKVPIFMERFLMKWLIHKSDCPVEHTWTDQGICYWPRWISMGRCIAKQCSWPQGMSCVASDPIDVYLLRWNCRTNRNRRKGKKTGTPAADVTCRWLKFKRSVINDCYCKCDSARAD</sequence>
<name>A0A3M6TXU8_POCDA</name>
<feature type="chain" id="PRO_5018001504" description="Noggin" evidence="7">
    <location>
        <begin position="25"/>
        <end position="262"/>
    </location>
</feature>
<organism evidence="8 9">
    <name type="scientific">Pocillopora damicornis</name>
    <name type="common">Cauliflower coral</name>
    <name type="synonym">Millepora damicornis</name>
    <dbReference type="NCBI Taxonomy" id="46731"/>
    <lineage>
        <taxon>Eukaryota</taxon>
        <taxon>Metazoa</taxon>
        <taxon>Cnidaria</taxon>
        <taxon>Anthozoa</taxon>
        <taxon>Hexacorallia</taxon>
        <taxon>Scleractinia</taxon>
        <taxon>Astrocoeniina</taxon>
        <taxon>Pocilloporidae</taxon>
        <taxon>Pocillopora</taxon>
    </lineage>
</organism>
<feature type="compositionally biased region" description="Basic and acidic residues" evidence="6">
    <location>
        <begin position="68"/>
        <end position="89"/>
    </location>
</feature>
<keyword evidence="3" id="KW-0217">Developmental protein</keyword>
<evidence type="ECO:0000256" key="3">
    <source>
        <dbReference type="ARBA" id="ARBA00022473"/>
    </source>
</evidence>
<keyword evidence="4" id="KW-0964">Secreted</keyword>
<dbReference type="STRING" id="46731.A0A3M6TXU8"/>
<dbReference type="Gene3D" id="1.10.287.520">
    <property type="entry name" value="Helix hairpin bin"/>
    <property type="match status" value="1"/>
</dbReference>
<comment type="subcellular location">
    <subcellularLocation>
        <location evidence="1">Secreted</location>
    </subcellularLocation>
</comment>
<evidence type="ECO:0000256" key="6">
    <source>
        <dbReference type="SAM" id="MobiDB-lite"/>
    </source>
</evidence>
<proteinExistence type="inferred from homology"/>
<dbReference type="GO" id="GO:0005615">
    <property type="term" value="C:extracellular space"/>
    <property type="evidence" value="ECO:0007669"/>
    <property type="project" value="TreeGrafter"/>
</dbReference>
<evidence type="ECO:0000256" key="5">
    <source>
        <dbReference type="ARBA" id="ARBA00022729"/>
    </source>
</evidence>
<comment type="similarity">
    <text evidence="2">Belongs to the noggin family.</text>
</comment>
<accession>A0A3M6TXU8</accession>
<feature type="region of interest" description="Disordered" evidence="6">
    <location>
        <begin position="61"/>
        <end position="90"/>
    </location>
</feature>
<dbReference type="Pfam" id="PF05806">
    <property type="entry name" value="Noggin"/>
    <property type="match status" value="1"/>
</dbReference>
<gene>
    <name evidence="8" type="ORF">pdam_00000512</name>
</gene>
<evidence type="ECO:0000256" key="4">
    <source>
        <dbReference type="ARBA" id="ARBA00022525"/>
    </source>
</evidence>
<evidence type="ECO:0000256" key="2">
    <source>
        <dbReference type="ARBA" id="ARBA00007480"/>
    </source>
</evidence>
<dbReference type="AlphaFoldDB" id="A0A3M6TXU8"/>
<dbReference type="GO" id="GO:0009953">
    <property type="term" value="P:dorsal/ventral pattern formation"/>
    <property type="evidence" value="ECO:0007669"/>
    <property type="project" value="TreeGrafter"/>
</dbReference>
<evidence type="ECO:0000256" key="1">
    <source>
        <dbReference type="ARBA" id="ARBA00004613"/>
    </source>
</evidence>